<dbReference type="RefSeq" id="WP_013123627.1">
    <property type="nucleotide sequence ID" value="NZ_LT592170.1"/>
</dbReference>
<keyword evidence="2" id="KW-1185">Reference proteome</keyword>
<sequence length="139" mass="15614">MPFITLHLSGSPDPELSRDLSKRIGALACKLLRKDLRRTSVLVRYVPHADWFIADQSLQELGRNAFRLEVTVTDETNTRDEKAIFQREAFQALSTWIGNVHPHSNIHVIDCRATAYGYGGVTQDRHYQALDLGSAPNGP</sequence>
<reference evidence="1 2" key="1">
    <citation type="submission" date="2016-06" db="EMBL/GenBank/DDBJ databases">
        <authorList>
            <person name="Kjaerup R.B."/>
            <person name="Dalgaard T.S."/>
            <person name="Juul-Madsen H.R."/>
        </authorList>
    </citation>
    <scope>NUCLEOTIDE SEQUENCE [LARGE SCALE GENOMIC DNA]</scope>
    <source>
        <strain evidence="1 2">DSM 16361</strain>
    </source>
</reference>
<dbReference type="InterPro" id="IPR014347">
    <property type="entry name" value="Tautomerase/MIF_sf"/>
</dbReference>
<dbReference type="AlphaFoldDB" id="A0A238D2J9"/>
<evidence type="ECO:0000313" key="2">
    <source>
        <dbReference type="Proteomes" id="UP000214566"/>
    </source>
</evidence>
<dbReference type="SUPFAM" id="SSF55331">
    <property type="entry name" value="Tautomerase/MIF"/>
    <property type="match status" value="1"/>
</dbReference>
<gene>
    <name evidence="1" type="ORF">THIARS_60175</name>
</gene>
<name>A0A238D2J9_THIDL</name>
<organism evidence="1 2">
    <name type="scientific">Thiomonas delicata</name>
    <name type="common">Thiomonas cuprina</name>
    <dbReference type="NCBI Taxonomy" id="364030"/>
    <lineage>
        <taxon>Bacteria</taxon>
        <taxon>Pseudomonadati</taxon>
        <taxon>Pseudomonadota</taxon>
        <taxon>Betaproteobacteria</taxon>
        <taxon>Burkholderiales</taxon>
        <taxon>Thiomonas</taxon>
    </lineage>
</organism>
<accession>A0A238D2J9</accession>
<proteinExistence type="predicted"/>
<dbReference type="Proteomes" id="UP000214566">
    <property type="component" value="Unassembled WGS sequence"/>
</dbReference>
<dbReference type="EMBL" id="FLMQ01000055">
    <property type="protein sequence ID" value="SBP87462.1"/>
    <property type="molecule type" value="Genomic_DNA"/>
</dbReference>
<evidence type="ECO:0000313" key="1">
    <source>
        <dbReference type="EMBL" id="SBP87462.1"/>
    </source>
</evidence>
<protein>
    <submittedName>
        <fullName evidence="1">4-oxalocrotonate tautomerase</fullName>
    </submittedName>
</protein>
<dbReference type="Gene3D" id="3.30.429.10">
    <property type="entry name" value="Macrophage Migration Inhibitory Factor"/>
    <property type="match status" value="1"/>
</dbReference>
<dbReference type="OrthoDB" id="8561934at2"/>